<dbReference type="Pfam" id="PF00999">
    <property type="entry name" value="Na_H_Exchanger"/>
    <property type="match status" value="1"/>
</dbReference>
<evidence type="ECO:0000256" key="6">
    <source>
        <dbReference type="ARBA" id="ARBA00023136"/>
    </source>
</evidence>
<gene>
    <name evidence="9" type="ORF">GMBLW1_41840</name>
</gene>
<dbReference type="PANTHER" id="PTHR42751">
    <property type="entry name" value="SODIUM/HYDROGEN EXCHANGER FAMILY/TRKA DOMAIN PROTEIN"/>
    <property type="match status" value="1"/>
</dbReference>
<feature type="transmembrane region" description="Helical" evidence="7">
    <location>
        <begin position="148"/>
        <end position="171"/>
    </location>
</feature>
<evidence type="ECO:0000313" key="9">
    <source>
        <dbReference type="EMBL" id="VIP05009.1"/>
    </source>
</evidence>
<comment type="similarity">
    <text evidence="2">Belongs to the monovalent cation:proton antiporter 2 (CPA2) transporter (TC 2.A.37) family.</text>
</comment>
<feature type="transmembrane region" description="Helical" evidence="7">
    <location>
        <begin position="278"/>
        <end position="297"/>
    </location>
</feature>
<feature type="transmembrane region" description="Helical" evidence="7">
    <location>
        <begin position="303"/>
        <end position="325"/>
    </location>
</feature>
<comment type="subcellular location">
    <subcellularLocation>
        <location evidence="1">Membrane</location>
        <topology evidence="1">Multi-pass membrane protein</topology>
    </subcellularLocation>
</comment>
<dbReference type="EMBL" id="LR586016">
    <property type="protein sequence ID" value="VIP05009.1"/>
    <property type="molecule type" value="Genomic_DNA"/>
</dbReference>
<sequence>MHDVEMIRTLAGGLFAALVMGYLAIRMGLSPIVGYLLAGIIVGPYTPGFTADPQFAREAAEMGVVLLMFGVGMHFHLDELLAVKRIAIPGALFQSLVATGLGAVAGWLFGWGWSAGMVFGLALSVASTVVLTRVLSDSHSLHTPTGHIAIGWLVVEDLFTVVVLVLMPAFFETPPAGTEATPLAIELLWASGKIIALVFIIFVLGGRVVPWLLELVSRTKSRELFTLTVLAVALGFAYLSVHYFEVSMALGAFLAGMIVGRSEYSLRAATDALPMRDAFAVLFFVSVGMLFDPSLLIREPGTILITLAVVLIGKPLAALLIVLLLGHPVKVALGVAIALAQIGEFSFILAALGTELHVLPESAAGTLIAVGILSISLNPILYQLIPRIERILRKQEKLWRLLNARVRQPDLPGNAATHGSSDDPLSENYRAVVIGYGPVGRTVTRLLQENGIQPTIVEMNVDTVRQLQQDGIAAIYGDANQAATLEQAGVRYAGSLIISASGVGHAQEIVRIARELNPDVRVLARSAYLRELNVLHQAGADQVFAGESEVALALTEAILRDLGATAEQIDRERDRVRTDLLGHIYPAEPAKPVVAPVPTDETSTTRP</sequence>
<feature type="transmembrane region" description="Helical" evidence="7">
    <location>
        <begin position="224"/>
        <end position="241"/>
    </location>
</feature>
<evidence type="ECO:0000256" key="3">
    <source>
        <dbReference type="ARBA" id="ARBA00022448"/>
    </source>
</evidence>
<proteinExistence type="inferred from homology"/>
<dbReference type="Gene3D" id="3.40.50.720">
    <property type="entry name" value="NAD(P)-binding Rossmann-like Domain"/>
    <property type="match status" value="1"/>
</dbReference>
<keyword evidence="5 7" id="KW-1133">Transmembrane helix</keyword>
<feature type="transmembrane region" description="Helical" evidence="7">
    <location>
        <begin position="247"/>
        <end position="266"/>
    </location>
</feature>
<dbReference type="GO" id="GO:1902600">
    <property type="term" value="P:proton transmembrane transport"/>
    <property type="evidence" value="ECO:0007669"/>
    <property type="project" value="InterPro"/>
</dbReference>
<dbReference type="AlphaFoldDB" id="A0A6C2YVK1"/>
<name>A0A6C2YVK1_9BACT</name>
<keyword evidence="4 7" id="KW-0812">Transmembrane</keyword>
<feature type="transmembrane region" description="Helical" evidence="7">
    <location>
        <begin position="6"/>
        <end position="25"/>
    </location>
</feature>
<keyword evidence="3" id="KW-0813">Transport</keyword>
<feature type="transmembrane region" description="Helical" evidence="7">
    <location>
        <begin position="332"/>
        <end position="352"/>
    </location>
</feature>
<feature type="domain" description="RCK N-terminal" evidence="8">
    <location>
        <begin position="428"/>
        <end position="544"/>
    </location>
</feature>
<evidence type="ECO:0000259" key="8">
    <source>
        <dbReference type="PROSITE" id="PS51201"/>
    </source>
</evidence>
<dbReference type="KEGG" id="tim:GMBLW1_41840"/>
<dbReference type="SUPFAM" id="SSF51735">
    <property type="entry name" value="NAD(P)-binding Rossmann-fold domains"/>
    <property type="match status" value="1"/>
</dbReference>
<evidence type="ECO:0000256" key="5">
    <source>
        <dbReference type="ARBA" id="ARBA00022989"/>
    </source>
</evidence>
<dbReference type="PANTHER" id="PTHR42751:SF1">
    <property type="entry name" value="CATION_PROTON ANTIPORTER YBAL-RELATED"/>
    <property type="match status" value="1"/>
</dbReference>
<keyword evidence="10" id="KW-1185">Reference proteome</keyword>
<dbReference type="Pfam" id="PF02254">
    <property type="entry name" value="TrkA_N"/>
    <property type="match status" value="1"/>
</dbReference>
<accession>A0A6C2YVK1</accession>
<dbReference type="InParanoid" id="A0A6C2YVK1"/>
<feature type="transmembrane region" description="Helical" evidence="7">
    <location>
        <begin position="364"/>
        <end position="385"/>
    </location>
</feature>
<dbReference type="GO" id="GO:0016020">
    <property type="term" value="C:membrane"/>
    <property type="evidence" value="ECO:0007669"/>
    <property type="project" value="UniProtKB-SubCell"/>
</dbReference>
<dbReference type="RefSeq" id="WP_162660019.1">
    <property type="nucleotide sequence ID" value="NZ_LR593887.1"/>
</dbReference>
<dbReference type="GO" id="GO:0006813">
    <property type="term" value="P:potassium ion transport"/>
    <property type="evidence" value="ECO:0007669"/>
    <property type="project" value="InterPro"/>
</dbReference>
<dbReference type="Proteomes" id="UP000464378">
    <property type="component" value="Chromosome"/>
</dbReference>
<feature type="transmembrane region" description="Helical" evidence="7">
    <location>
        <begin position="32"/>
        <end position="49"/>
    </location>
</feature>
<dbReference type="GO" id="GO:0015297">
    <property type="term" value="F:antiporter activity"/>
    <property type="evidence" value="ECO:0007669"/>
    <property type="project" value="InterPro"/>
</dbReference>
<feature type="transmembrane region" description="Helical" evidence="7">
    <location>
        <begin position="87"/>
        <end position="109"/>
    </location>
</feature>
<keyword evidence="6 7" id="KW-0472">Membrane</keyword>
<dbReference type="FunCoup" id="A0A6C2YVK1">
    <property type="interactions" value="310"/>
</dbReference>
<dbReference type="Gene3D" id="1.20.1530.20">
    <property type="match status" value="1"/>
</dbReference>
<feature type="transmembrane region" description="Helical" evidence="7">
    <location>
        <begin position="183"/>
        <end position="204"/>
    </location>
</feature>
<dbReference type="InterPro" id="IPR036291">
    <property type="entry name" value="NAD(P)-bd_dom_sf"/>
</dbReference>
<protein>
    <recommendedName>
        <fullName evidence="8">RCK N-terminal domain-containing protein</fullName>
    </recommendedName>
</protein>
<feature type="transmembrane region" description="Helical" evidence="7">
    <location>
        <begin position="115"/>
        <end position="136"/>
    </location>
</feature>
<reference evidence="9" key="1">
    <citation type="submission" date="2019-04" db="EMBL/GenBank/DDBJ databases">
        <authorList>
            <consortium name="Science for Life Laboratories"/>
        </authorList>
    </citation>
    <scope>NUCLEOTIDE SEQUENCE</scope>
    <source>
        <strain evidence="9">MBLW1</strain>
    </source>
</reference>
<evidence type="ECO:0000313" key="10">
    <source>
        <dbReference type="Proteomes" id="UP000464378"/>
    </source>
</evidence>
<evidence type="ECO:0000256" key="7">
    <source>
        <dbReference type="SAM" id="Phobius"/>
    </source>
</evidence>
<feature type="transmembrane region" description="Helical" evidence="7">
    <location>
        <begin position="55"/>
        <end position="75"/>
    </location>
</feature>
<organism evidence="9">
    <name type="scientific">Tuwongella immobilis</name>
    <dbReference type="NCBI Taxonomy" id="692036"/>
    <lineage>
        <taxon>Bacteria</taxon>
        <taxon>Pseudomonadati</taxon>
        <taxon>Planctomycetota</taxon>
        <taxon>Planctomycetia</taxon>
        <taxon>Gemmatales</taxon>
        <taxon>Gemmataceae</taxon>
        <taxon>Tuwongella</taxon>
    </lineage>
</organism>
<dbReference type="PROSITE" id="PS51201">
    <property type="entry name" value="RCK_N"/>
    <property type="match status" value="1"/>
</dbReference>
<dbReference type="InterPro" id="IPR038770">
    <property type="entry name" value="Na+/solute_symporter_sf"/>
</dbReference>
<evidence type="ECO:0000256" key="4">
    <source>
        <dbReference type="ARBA" id="ARBA00022692"/>
    </source>
</evidence>
<evidence type="ECO:0000256" key="2">
    <source>
        <dbReference type="ARBA" id="ARBA00005551"/>
    </source>
</evidence>
<evidence type="ECO:0000256" key="1">
    <source>
        <dbReference type="ARBA" id="ARBA00004141"/>
    </source>
</evidence>
<dbReference type="EMBL" id="LR593887">
    <property type="protein sequence ID" value="VTS07376.1"/>
    <property type="molecule type" value="Genomic_DNA"/>
</dbReference>
<dbReference type="InterPro" id="IPR003148">
    <property type="entry name" value="RCK_N"/>
</dbReference>
<dbReference type="InterPro" id="IPR006153">
    <property type="entry name" value="Cation/H_exchanger_TM"/>
</dbReference>